<evidence type="ECO:0000313" key="1">
    <source>
        <dbReference type="EMBL" id="CAB4331234.1"/>
    </source>
</evidence>
<reference evidence="2" key="1">
    <citation type="submission" date="2020-05" db="EMBL/GenBank/DDBJ databases">
        <authorList>
            <person name="Chiriac C."/>
            <person name="Salcher M."/>
            <person name="Ghai R."/>
            <person name="Kavagutti S V."/>
        </authorList>
    </citation>
    <scope>NUCLEOTIDE SEQUENCE</scope>
</reference>
<protein>
    <submittedName>
        <fullName evidence="2">Unannotated protein</fullName>
    </submittedName>
</protein>
<organism evidence="2">
    <name type="scientific">freshwater metagenome</name>
    <dbReference type="NCBI Taxonomy" id="449393"/>
    <lineage>
        <taxon>unclassified sequences</taxon>
        <taxon>metagenomes</taxon>
        <taxon>ecological metagenomes</taxon>
    </lineage>
</organism>
<evidence type="ECO:0000313" key="3">
    <source>
        <dbReference type="EMBL" id="CAB4817643.1"/>
    </source>
</evidence>
<dbReference type="EMBL" id="CAEZYO010000002">
    <property type="protein sequence ID" value="CAB4721342.1"/>
    <property type="molecule type" value="Genomic_DNA"/>
</dbReference>
<evidence type="ECO:0000313" key="2">
    <source>
        <dbReference type="EMBL" id="CAB4721342.1"/>
    </source>
</evidence>
<accession>A0A6J6RE28</accession>
<dbReference type="AlphaFoldDB" id="A0A6J6RE28"/>
<proteinExistence type="predicted"/>
<name>A0A6J6RE28_9ZZZZ</name>
<dbReference type="EMBL" id="CAESAH010000003">
    <property type="protein sequence ID" value="CAB4331234.1"/>
    <property type="molecule type" value="Genomic_DNA"/>
</dbReference>
<dbReference type="EMBL" id="CAFBRY010000003">
    <property type="protein sequence ID" value="CAB5136947.1"/>
    <property type="molecule type" value="Genomic_DNA"/>
</dbReference>
<dbReference type="EMBL" id="CAFABC010000004">
    <property type="protein sequence ID" value="CAB4817643.1"/>
    <property type="molecule type" value="Genomic_DNA"/>
</dbReference>
<gene>
    <name evidence="2" type="ORF">UFOPK2731_00151</name>
    <name evidence="3" type="ORF">UFOPK3161_00338</name>
    <name evidence="1" type="ORF">UFOPK3962_00203</name>
    <name evidence="4" type="ORF">UFOPK4427_00239</name>
</gene>
<sequence length="426" mass="45966">MLALVLVLIPVGAFSASKISPGAACKVYKQKVTYQNKVYTCVKSGKKLVWNEGVKVAPTATPTPTATPKQTPNAFIPPIPITLPVPESTESNAITFSNITSRISDIPSAAFTKAEALIQTNTSPATAHAIYIAPGLESIVTKVGIEKVLDRAMKYYAGFQQSAYYDVYIYDYSTIAWANDQYQQVAKTRKYASFANYYDGYIRSAKGACNDGDCNGSQSGSVPGTNEAYLNIPIDNGKHWFLESGTLAHSYGHTVQSAQWDGTKIKDVGALKNKAYTGWLFQGSVTQPAWTISTGTLNGYLEARNNQGFNLRNSGFKNLTAQSITNYLLYSSLEESIDINGNKVNGSAYPPNPIWEIGNSTGSMAVECLVAIGGPQSVIALSVLEARGNSLDVAFEKVYGTSWKKAAEILGQVIAMEYAQKTPTPN</sequence>
<evidence type="ECO:0000313" key="4">
    <source>
        <dbReference type="EMBL" id="CAB5136947.1"/>
    </source>
</evidence>